<evidence type="ECO:0000256" key="1">
    <source>
        <dbReference type="SAM" id="MobiDB-lite"/>
    </source>
</evidence>
<dbReference type="EMBL" id="VEVO01000006">
    <property type="protein sequence ID" value="KAF0041345.1"/>
    <property type="molecule type" value="Genomic_DNA"/>
</dbReference>
<protein>
    <submittedName>
        <fullName evidence="2">Uncharacterized protein</fullName>
    </submittedName>
</protein>
<evidence type="ECO:0000313" key="3">
    <source>
        <dbReference type="Proteomes" id="UP000438429"/>
    </source>
</evidence>
<proteinExistence type="predicted"/>
<feature type="compositionally biased region" description="Basic and acidic residues" evidence="1">
    <location>
        <begin position="28"/>
        <end position="38"/>
    </location>
</feature>
<accession>A0A6A4T845</accession>
<feature type="region of interest" description="Disordered" evidence="1">
    <location>
        <begin position="26"/>
        <end position="75"/>
    </location>
</feature>
<gene>
    <name evidence="2" type="ORF">F2P81_007243</name>
</gene>
<name>A0A6A4T845_SCOMX</name>
<evidence type="ECO:0000313" key="2">
    <source>
        <dbReference type="EMBL" id="KAF0041345.1"/>
    </source>
</evidence>
<dbReference type="Proteomes" id="UP000438429">
    <property type="component" value="Unassembled WGS sequence"/>
</dbReference>
<comment type="caution">
    <text evidence="2">The sequence shown here is derived from an EMBL/GenBank/DDBJ whole genome shotgun (WGS) entry which is preliminary data.</text>
</comment>
<dbReference type="AlphaFoldDB" id="A0A6A4T845"/>
<reference evidence="2 3" key="1">
    <citation type="submission" date="2019-06" db="EMBL/GenBank/DDBJ databases">
        <title>Draft genomes of female and male turbot (Scophthalmus maximus).</title>
        <authorList>
            <person name="Xu H."/>
            <person name="Xu X.-W."/>
            <person name="Shao C."/>
            <person name="Chen S."/>
        </authorList>
    </citation>
    <scope>NUCLEOTIDE SEQUENCE [LARGE SCALE GENOMIC DNA]</scope>
    <source>
        <strain evidence="2">Ysfricsl-2016a</strain>
        <tissue evidence="2">Blood</tissue>
    </source>
</reference>
<sequence length="75" mass="8055">MLMAAGLGYGSHKLAASSLHVYTQGKRAVADSDSDRGATDNTLSHGSTRRHRLTGDVQTDYHPVWAVPKEKSDSS</sequence>
<organism evidence="2 3">
    <name type="scientific">Scophthalmus maximus</name>
    <name type="common">Turbot</name>
    <name type="synonym">Psetta maxima</name>
    <dbReference type="NCBI Taxonomy" id="52904"/>
    <lineage>
        <taxon>Eukaryota</taxon>
        <taxon>Metazoa</taxon>
        <taxon>Chordata</taxon>
        <taxon>Craniata</taxon>
        <taxon>Vertebrata</taxon>
        <taxon>Euteleostomi</taxon>
        <taxon>Actinopterygii</taxon>
        <taxon>Neopterygii</taxon>
        <taxon>Teleostei</taxon>
        <taxon>Neoteleostei</taxon>
        <taxon>Acanthomorphata</taxon>
        <taxon>Carangaria</taxon>
        <taxon>Pleuronectiformes</taxon>
        <taxon>Pleuronectoidei</taxon>
        <taxon>Scophthalmidae</taxon>
        <taxon>Scophthalmus</taxon>
    </lineage>
</organism>